<evidence type="ECO:0000256" key="2">
    <source>
        <dbReference type="ARBA" id="ARBA00009070"/>
    </source>
</evidence>
<dbReference type="GO" id="GO:0005762">
    <property type="term" value="C:mitochondrial large ribosomal subunit"/>
    <property type="evidence" value="ECO:0007669"/>
    <property type="project" value="TreeGrafter"/>
</dbReference>
<keyword evidence="6" id="KW-0687">Ribonucleoprotein</keyword>
<gene>
    <name evidence="9" type="ORF">CXQ85_001492</name>
</gene>
<dbReference type="InterPro" id="IPR021757">
    <property type="entry name" value="Ribosomal_mL46_N"/>
</dbReference>
<feature type="domain" description="Large ribosomal subunit protein mL46 N-terminal" evidence="8">
    <location>
        <begin position="20"/>
        <end position="140"/>
    </location>
</feature>
<dbReference type="InterPro" id="IPR033650">
    <property type="entry name" value="Ribosomal_mL46_NUDIX"/>
</dbReference>
<keyword evidence="5" id="KW-0496">Mitochondrion</keyword>
<dbReference type="PANTHER" id="PTHR13124">
    <property type="entry name" value="39S RIBOSOMAL PROTEIN L46, MITOCHONDRIAL PRECURSOR-RELATED"/>
    <property type="match status" value="1"/>
</dbReference>
<evidence type="ECO:0000256" key="5">
    <source>
        <dbReference type="ARBA" id="ARBA00023128"/>
    </source>
</evidence>
<dbReference type="OrthoDB" id="414075at2759"/>
<keyword evidence="4" id="KW-0689">Ribosomal protein</keyword>
<protein>
    <recommendedName>
        <fullName evidence="7">Large ribosomal subunit protein mL46</fullName>
    </recommendedName>
</protein>
<evidence type="ECO:0000259" key="8">
    <source>
        <dbReference type="Pfam" id="PF11788"/>
    </source>
</evidence>
<proteinExistence type="inferred from homology"/>
<dbReference type="PANTHER" id="PTHR13124:SF12">
    <property type="entry name" value="LARGE RIBOSOMAL SUBUNIT PROTEIN ML46"/>
    <property type="match status" value="1"/>
</dbReference>
<dbReference type="Proteomes" id="UP000244309">
    <property type="component" value="Unassembled WGS sequence"/>
</dbReference>
<dbReference type="InterPro" id="IPR040008">
    <property type="entry name" value="Ribosomal_mL46"/>
</dbReference>
<sequence>MLGTQAKTLLRCYSTEASPAIRSTLLLQRKPIITADQPAFQKSFYRYQKELWKRLMWTFPKWFWFRPGTVSELRFRELNKRPFYNNPNVEFVGGRPDVQHNRDRRHKQVVKLPQTYDDKSKEVDELSRRIVPNSRTTQADKNNDLMSLERKLARTLYLLVSQDGKKWNFPSFAINGSPLHQAAEEGLYSIAGKQLNYFNVSKKPCHVHNSPNEKSFFIKSYLLSGQFDVKDSGLKHLWLTKEEVGQHLDKDYYQEVEHLLNEI</sequence>
<comment type="subcellular location">
    <subcellularLocation>
        <location evidence="1">Mitochondrion</location>
    </subcellularLocation>
</comment>
<dbReference type="STRING" id="45357.A0A2V1AQE8"/>
<keyword evidence="10" id="KW-1185">Reference proteome</keyword>
<dbReference type="CDD" id="cd04661">
    <property type="entry name" value="NUDIX_MRP_L46"/>
    <property type="match status" value="1"/>
</dbReference>
<dbReference type="GO" id="GO:0003735">
    <property type="term" value="F:structural constituent of ribosome"/>
    <property type="evidence" value="ECO:0007669"/>
    <property type="project" value="InterPro"/>
</dbReference>
<comment type="similarity">
    <text evidence="2">Belongs to the mitochondrion-specific ribosomal protein mL46 family.</text>
</comment>
<organism evidence="9 10">
    <name type="scientific">Candidozyma haemuli</name>
    <dbReference type="NCBI Taxonomy" id="45357"/>
    <lineage>
        <taxon>Eukaryota</taxon>
        <taxon>Fungi</taxon>
        <taxon>Dikarya</taxon>
        <taxon>Ascomycota</taxon>
        <taxon>Saccharomycotina</taxon>
        <taxon>Pichiomycetes</taxon>
        <taxon>Metschnikowiaceae</taxon>
        <taxon>Candidozyma</taxon>
    </lineage>
</organism>
<accession>A0A2V1AQE8</accession>
<evidence type="ECO:0000313" key="9">
    <source>
        <dbReference type="EMBL" id="PVH19191.1"/>
    </source>
</evidence>
<evidence type="ECO:0000256" key="7">
    <source>
        <dbReference type="ARBA" id="ARBA00035190"/>
    </source>
</evidence>
<comment type="caution">
    <text evidence="9">The sequence shown here is derived from an EMBL/GenBank/DDBJ whole genome shotgun (WGS) entry which is preliminary data.</text>
</comment>
<evidence type="ECO:0000256" key="3">
    <source>
        <dbReference type="ARBA" id="ARBA00022946"/>
    </source>
</evidence>
<keyword evidence="3" id="KW-0809">Transit peptide</keyword>
<dbReference type="Gene3D" id="3.90.79.10">
    <property type="entry name" value="Nucleoside Triphosphate Pyrophosphohydrolase"/>
    <property type="match status" value="1"/>
</dbReference>
<evidence type="ECO:0000256" key="6">
    <source>
        <dbReference type="ARBA" id="ARBA00023274"/>
    </source>
</evidence>
<dbReference type="VEuPathDB" id="FungiDB:CXQ85_001492"/>
<dbReference type="RefSeq" id="XP_025340131.1">
    <property type="nucleotide sequence ID" value="XM_025485200.1"/>
</dbReference>
<dbReference type="EMBL" id="PKFO01000001">
    <property type="protein sequence ID" value="PVH19191.1"/>
    <property type="molecule type" value="Genomic_DNA"/>
</dbReference>
<dbReference type="Pfam" id="PF11788">
    <property type="entry name" value="MRP-L46"/>
    <property type="match status" value="1"/>
</dbReference>
<evidence type="ECO:0000313" key="10">
    <source>
        <dbReference type="Proteomes" id="UP000244309"/>
    </source>
</evidence>
<evidence type="ECO:0000256" key="4">
    <source>
        <dbReference type="ARBA" id="ARBA00022980"/>
    </source>
</evidence>
<name>A0A2V1AQE8_9ASCO</name>
<reference evidence="9 10" key="1">
    <citation type="submission" date="2017-12" db="EMBL/GenBank/DDBJ databases">
        <title>Genome Sequence of a Multidrug-Resistant Candida haemulonii Isolate from a Patient with Chronic Leg Ulcers in Israel.</title>
        <authorList>
            <person name="Chow N.A."/>
            <person name="Gade L."/>
            <person name="Batra D."/>
            <person name="Rowe L.A."/>
            <person name="Ben-Ami R."/>
            <person name="Loparev V.N."/>
            <person name="Litvintseva A.P."/>
        </authorList>
    </citation>
    <scope>NUCLEOTIDE SEQUENCE [LARGE SCALE GENOMIC DNA]</scope>
    <source>
        <strain evidence="9 10">B11899</strain>
    </source>
</reference>
<dbReference type="AlphaFoldDB" id="A0A2V1AQE8"/>
<evidence type="ECO:0000256" key="1">
    <source>
        <dbReference type="ARBA" id="ARBA00004173"/>
    </source>
</evidence>
<dbReference type="GeneID" id="37006823"/>